<feature type="compositionally biased region" description="Acidic residues" evidence="7">
    <location>
        <begin position="48"/>
        <end position="59"/>
    </location>
</feature>
<evidence type="ECO:0000256" key="3">
    <source>
        <dbReference type="ARBA" id="ARBA00022692"/>
    </source>
</evidence>
<evidence type="ECO:0000313" key="9">
    <source>
        <dbReference type="EMBL" id="CAD8423317.1"/>
    </source>
</evidence>
<evidence type="ECO:0008006" key="10">
    <source>
        <dbReference type="Google" id="ProtNLM"/>
    </source>
</evidence>
<evidence type="ECO:0000256" key="8">
    <source>
        <dbReference type="SAM" id="Phobius"/>
    </source>
</evidence>
<name>A0A7S0GLF6_9STRA</name>
<keyword evidence="3 8" id="KW-0812">Transmembrane</keyword>
<comment type="similarity">
    <text evidence="2">Belongs to the PEN-2 family.</text>
</comment>
<feature type="region of interest" description="Disordered" evidence="7">
    <location>
        <begin position="47"/>
        <end position="94"/>
    </location>
</feature>
<gene>
    <name evidence="9" type="ORF">PINE0816_LOCUS19475</name>
</gene>
<sequence length="152" mass="17632">MPPPPSETPHLLARQMFFIGCLGLPWLWCVNFLYFRKQVYGPTFPWDNNDDDDNEDDQFGDIMNLGGAMSEDTSDDEGDTDDNTGYEDDTTVQLPTEEEQQLLKKWVNRSLTGSISLFVIFLAWIISFQSFKDQFSYRWFQMSQDQGEATGW</sequence>
<evidence type="ECO:0000256" key="2">
    <source>
        <dbReference type="ARBA" id="ARBA00009607"/>
    </source>
</evidence>
<dbReference type="PANTHER" id="PTHR16318">
    <property type="entry name" value="GAMMA-SECRETASE SUBUNIT PEN-2"/>
    <property type="match status" value="1"/>
</dbReference>
<protein>
    <recommendedName>
        <fullName evidence="10">Gamma-secretase subunit PEN-2</fullName>
    </recommendedName>
</protein>
<keyword evidence="5 8" id="KW-1133">Transmembrane helix</keyword>
<dbReference type="InterPro" id="IPR019379">
    <property type="entry name" value="Gamma_Secretase_Asp_P_PEN2"/>
</dbReference>
<proteinExistence type="inferred from homology"/>
<keyword evidence="4" id="KW-0914">Notch signaling pathway</keyword>
<evidence type="ECO:0000256" key="5">
    <source>
        <dbReference type="ARBA" id="ARBA00022989"/>
    </source>
</evidence>
<dbReference type="EMBL" id="HBEL01041772">
    <property type="protein sequence ID" value="CAD8423317.1"/>
    <property type="molecule type" value="Transcribed_RNA"/>
</dbReference>
<accession>A0A7S0GLF6</accession>
<reference evidence="9" key="1">
    <citation type="submission" date="2021-01" db="EMBL/GenBank/DDBJ databases">
        <authorList>
            <person name="Corre E."/>
            <person name="Pelletier E."/>
            <person name="Niang G."/>
            <person name="Scheremetjew M."/>
            <person name="Finn R."/>
            <person name="Kale V."/>
            <person name="Holt S."/>
            <person name="Cochrane G."/>
            <person name="Meng A."/>
            <person name="Brown T."/>
            <person name="Cohen L."/>
        </authorList>
    </citation>
    <scope>NUCLEOTIDE SEQUENCE</scope>
    <source>
        <strain evidence="9">CCAP1064/1</strain>
    </source>
</reference>
<keyword evidence="6 8" id="KW-0472">Membrane</keyword>
<organism evidence="9">
    <name type="scientific">Proboscia inermis</name>
    <dbReference type="NCBI Taxonomy" id="420281"/>
    <lineage>
        <taxon>Eukaryota</taxon>
        <taxon>Sar</taxon>
        <taxon>Stramenopiles</taxon>
        <taxon>Ochrophyta</taxon>
        <taxon>Bacillariophyta</taxon>
        <taxon>Coscinodiscophyceae</taxon>
        <taxon>Rhizosoleniophycidae</taxon>
        <taxon>Rhizosoleniales</taxon>
        <taxon>Rhizosoleniaceae</taxon>
        <taxon>Proboscia</taxon>
    </lineage>
</organism>
<dbReference type="PANTHER" id="PTHR16318:SF0">
    <property type="entry name" value="GAMMA-SECRETASE SUBUNIT PEN-2"/>
    <property type="match status" value="1"/>
</dbReference>
<comment type="subcellular location">
    <subcellularLocation>
        <location evidence="1">Membrane</location>
        <topology evidence="1">Multi-pass membrane protein</topology>
    </subcellularLocation>
</comment>
<evidence type="ECO:0000256" key="6">
    <source>
        <dbReference type="ARBA" id="ARBA00023136"/>
    </source>
</evidence>
<feature type="compositionally biased region" description="Acidic residues" evidence="7">
    <location>
        <begin position="72"/>
        <end position="94"/>
    </location>
</feature>
<dbReference type="AlphaFoldDB" id="A0A7S0GLF6"/>
<evidence type="ECO:0000256" key="1">
    <source>
        <dbReference type="ARBA" id="ARBA00004141"/>
    </source>
</evidence>
<dbReference type="Pfam" id="PF10251">
    <property type="entry name" value="PEN-2"/>
    <property type="match status" value="2"/>
</dbReference>
<feature type="transmembrane region" description="Helical" evidence="8">
    <location>
        <begin position="111"/>
        <end position="131"/>
    </location>
</feature>
<dbReference type="GO" id="GO:0070765">
    <property type="term" value="C:gamma-secretase complex"/>
    <property type="evidence" value="ECO:0007669"/>
    <property type="project" value="TreeGrafter"/>
</dbReference>
<dbReference type="GO" id="GO:0007219">
    <property type="term" value="P:Notch signaling pathway"/>
    <property type="evidence" value="ECO:0007669"/>
    <property type="project" value="UniProtKB-KW"/>
</dbReference>
<evidence type="ECO:0000256" key="7">
    <source>
        <dbReference type="SAM" id="MobiDB-lite"/>
    </source>
</evidence>
<feature type="transmembrane region" description="Helical" evidence="8">
    <location>
        <begin position="12"/>
        <end position="35"/>
    </location>
</feature>
<evidence type="ECO:0000256" key="4">
    <source>
        <dbReference type="ARBA" id="ARBA00022976"/>
    </source>
</evidence>